<keyword evidence="4" id="KW-0051">Antiviral defense</keyword>
<proteinExistence type="inferred from homology"/>
<dbReference type="EMBL" id="JAYWVC010000111">
    <property type="protein sequence ID" value="MED7825499.1"/>
    <property type="molecule type" value="Genomic_DNA"/>
</dbReference>
<evidence type="ECO:0000256" key="2">
    <source>
        <dbReference type="ARBA" id="ARBA00006161"/>
    </source>
</evidence>
<comment type="subcellular location">
    <subcellularLocation>
        <location evidence="1">Cytoplasm</location>
    </subcellularLocation>
</comment>
<name>A0ABU7FNG5_9ACTN</name>
<accession>A0ABU7FNG5</accession>
<evidence type="ECO:0000256" key="4">
    <source>
        <dbReference type="ARBA" id="ARBA00023118"/>
    </source>
</evidence>
<evidence type="ECO:0000256" key="3">
    <source>
        <dbReference type="ARBA" id="ARBA00022490"/>
    </source>
</evidence>
<protein>
    <recommendedName>
        <fullName evidence="5">CRISPR type III-B/RAMP module-associated protein Cmr5</fullName>
    </recommendedName>
</protein>
<evidence type="ECO:0000313" key="7">
    <source>
        <dbReference type="Proteomes" id="UP001333996"/>
    </source>
</evidence>
<comment type="caution">
    <text evidence="6">The sequence shown here is derived from an EMBL/GenBank/DDBJ whole genome shotgun (WGS) entry which is preliminary data.</text>
</comment>
<dbReference type="InterPro" id="IPR023101">
    <property type="entry name" value="AF1862-like_dom_sf"/>
</dbReference>
<dbReference type="RefSeq" id="WP_329509910.1">
    <property type="nucleotide sequence ID" value="NZ_BAAAYZ010000200.1"/>
</dbReference>
<dbReference type="NCBIfam" id="TIGR01881">
    <property type="entry name" value="cas_Cmr5"/>
    <property type="match status" value="1"/>
</dbReference>
<reference evidence="6" key="1">
    <citation type="submission" date="2024-01" db="EMBL/GenBank/DDBJ databases">
        <title>First draft genome sequence data of TA4-1, the type strain of Gram-positive actinobacterium Streptomyces chiangmaiensis.</title>
        <authorList>
            <person name="Yasawong M."/>
            <person name="Nantapong N."/>
        </authorList>
    </citation>
    <scope>NUCLEOTIDE SEQUENCE</scope>
    <source>
        <strain evidence="6">TA4-1</strain>
    </source>
</reference>
<dbReference type="Gene3D" id="1.10.520.30">
    <property type="entry name" value="AF1862-like domain"/>
    <property type="match status" value="1"/>
</dbReference>
<organism evidence="6 7">
    <name type="scientific">Streptomyces chiangmaiensis</name>
    <dbReference type="NCBI Taxonomy" id="766497"/>
    <lineage>
        <taxon>Bacteria</taxon>
        <taxon>Bacillati</taxon>
        <taxon>Actinomycetota</taxon>
        <taxon>Actinomycetes</taxon>
        <taxon>Kitasatosporales</taxon>
        <taxon>Streptomycetaceae</taxon>
        <taxon>Streptomyces</taxon>
    </lineage>
</organism>
<dbReference type="Pfam" id="PF09701">
    <property type="entry name" value="Cas_Cmr5"/>
    <property type="match status" value="1"/>
</dbReference>
<evidence type="ECO:0000256" key="1">
    <source>
        <dbReference type="ARBA" id="ARBA00004496"/>
    </source>
</evidence>
<dbReference type="InterPro" id="IPR010160">
    <property type="entry name" value="CRISPR-assoc_prot_Cmr5"/>
</dbReference>
<sequence>MSAPKPVARLDQSMAHAASSMLPDAVPDRLRTRYRQLPVMLRISGLAATYAFILSSSRPDPTKEVGFAYKLVADGIRTHISEHALLGQGKRWVSNRDLLEAFAEADRSVYARVSAEIEALAGWLSRLAEARYREGEYAAAEAEKRAAAEGTA</sequence>
<keyword evidence="3" id="KW-0963">Cytoplasm</keyword>
<comment type="similarity">
    <text evidence="2">Belongs to the CRISPR system Cmr5 family.</text>
</comment>
<evidence type="ECO:0000256" key="5">
    <source>
        <dbReference type="ARBA" id="ARBA00030001"/>
    </source>
</evidence>
<gene>
    <name evidence="6" type="primary">cmr5</name>
    <name evidence="6" type="ORF">VXC91_26835</name>
</gene>
<keyword evidence="7" id="KW-1185">Reference proteome</keyword>
<evidence type="ECO:0000313" key="6">
    <source>
        <dbReference type="EMBL" id="MED7825499.1"/>
    </source>
</evidence>
<dbReference type="SUPFAM" id="SSF158568">
    <property type="entry name" value="AF1862-like"/>
    <property type="match status" value="1"/>
</dbReference>
<dbReference type="Proteomes" id="UP001333996">
    <property type="component" value="Unassembled WGS sequence"/>
</dbReference>